<accession>A0A834X218</accession>
<evidence type="ECO:0000313" key="2">
    <source>
        <dbReference type="Proteomes" id="UP000634136"/>
    </source>
</evidence>
<organism evidence="1 2">
    <name type="scientific">Senna tora</name>
    <dbReference type="NCBI Taxonomy" id="362788"/>
    <lineage>
        <taxon>Eukaryota</taxon>
        <taxon>Viridiplantae</taxon>
        <taxon>Streptophyta</taxon>
        <taxon>Embryophyta</taxon>
        <taxon>Tracheophyta</taxon>
        <taxon>Spermatophyta</taxon>
        <taxon>Magnoliopsida</taxon>
        <taxon>eudicotyledons</taxon>
        <taxon>Gunneridae</taxon>
        <taxon>Pentapetalae</taxon>
        <taxon>rosids</taxon>
        <taxon>fabids</taxon>
        <taxon>Fabales</taxon>
        <taxon>Fabaceae</taxon>
        <taxon>Caesalpinioideae</taxon>
        <taxon>Cassia clade</taxon>
        <taxon>Senna</taxon>
    </lineage>
</organism>
<dbReference type="AlphaFoldDB" id="A0A834X218"/>
<dbReference type="EMBL" id="JAAIUW010000003">
    <property type="protein sequence ID" value="KAF7836930.1"/>
    <property type="molecule type" value="Genomic_DNA"/>
</dbReference>
<dbReference type="Proteomes" id="UP000634136">
    <property type="component" value="Unassembled WGS sequence"/>
</dbReference>
<reference evidence="1" key="1">
    <citation type="submission" date="2020-09" db="EMBL/GenBank/DDBJ databases">
        <title>Genome-Enabled Discovery of Anthraquinone Biosynthesis in Senna tora.</title>
        <authorList>
            <person name="Kang S.-H."/>
            <person name="Pandey R.P."/>
            <person name="Lee C.-M."/>
            <person name="Sim J.-S."/>
            <person name="Jeong J.-T."/>
            <person name="Choi B.-S."/>
            <person name="Jung M."/>
            <person name="Ginzburg D."/>
            <person name="Zhao K."/>
            <person name="Won S.Y."/>
            <person name="Oh T.-J."/>
            <person name="Yu Y."/>
            <person name="Kim N.-H."/>
            <person name="Lee O.R."/>
            <person name="Lee T.-H."/>
            <person name="Bashyal P."/>
            <person name="Kim T.-S."/>
            <person name="Lee W.-H."/>
            <person name="Kawkins C."/>
            <person name="Kim C.-K."/>
            <person name="Kim J.S."/>
            <person name="Ahn B.O."/>
            <person name="Rhee S.Y."/>
            <person name="Sohng J.K."/>
        </authorList>
    </citation>
    <scope>NUCLEOTIDE SEQUENCE</scope>
    <source>
        <tissue evidence="1">Leaf</tissue>
    </source>
</reference>
<comment type="caution">
    <text evidence="1">The sequence shown here is derived from an EMBL/GenBank/DDBJ whole genome shotgun (WGS) entry which is preliminary data.</text>
</comment>
<keyword evidence="2" id="KW-1185">Reference proteome</keyword>
<sequence length="55" mass="6481">MDALIKNMDTFKAWIHGYIWLGLKNLQMLLKGMDTFKANLIIHYFIKSPLLGREQ</sequence>
<evidence type="ECO:0000313" key="1">
    <source>
        <dbReference type="EMBL" id="KAF7836930.1"/>
    </source>
</evidence>
<protein>
    <submittedName>
        <fullName evidence="1">Uncharacterized protein</fullName>
    </submittedName>
</protein>
<proteinExistence type="predicted"/>
<gene>
    <name evidence="1" type="ORF">G2W53_005412</name>
</gene>
<name>A0A834X218_9FABA</name>